<dbReference type="InterPro" id="IPR002734">
    <property type="entry name" value="RibDG_C"/>
</dbReference>
<evidence type="ECO:0000313" key="2">
    <source>
        <dbReference type="EMBL" id="PNG91175.1"/>
    </source>
</evidence>
<dbReference type="EMBL" id="LJIW01000002">
    <property type="protein sequence ID" value="PNG91175.1"/>
    <property type="molecule type" value="Genomic_DNA"/>
</dbReference>
<proteinExistence type="predicted"/>
<dbReference type="Gene3D" id="3.40.430.10">
    <property type="entry name" value="Dihydrofolate Reductase, subunit A"/>
    <property type="match status" value="1"/>
</dbReference>
<accession>A0A2J7YT15</accession>
<dbReference type="GO" id="GO:0008703">
    <property type="term" value="F:5-amino-6-(5-phosphoribosylamino)uracil reductase activity"/>
    <property type="evidence" value="ECO:0007669"/>
    <property type="project" value="InterPro"/>
</dbReference>
<comment type="caution">
    <text evidence="2">The sequence shown here is derived from an EMBL/GenBank/DDBJ whole genome shotgun (WGS) entry which is preliminary data.</text>
</comment>
<reference evidence="2 3" key="1">
    <citation type="submission" date="2015-09" db="EMBL/GenBank/DDBJ databases">
        <title>Genome sequence, genome mining and natural product profiling of a biocontrol bacterium Streptomyces malaysiensis F913.</title>
        <authorList>
            <person name="Xu Y."/>
            <person name="Wei J."/>
            <person name="Xie J."/>
            <person name="Li T."/>
            <person name="Zhou Z."/>
        </authorList>
    </citation>
    <scope>NUCLEOTIDE SEQUENCE [LARGE SCALE GENOMIC DNA]</scope>
    <source>
        <strain evidence="2 3">F913</strain>
    </source>
</reference>
<dbReference type="SUPFAM" id="SSF53597">
    <property type="entry name" value="Dihydrofolate reductase-like"/>
    <property type="match status" value="1"/>
</dbReference>
<dbReference type="Pfam" id="PF01872">
    <property type="entry name" value="RibD_C"/>
    <property type="match status" value="1"/>
</dbReference>
<evidence type="ECO:0000313" key="3">
    <source>
        <dbReference type="Proteomes" id="UP000236520"/>
    </source>
</evidence>
<organism evidence="2 3">
    <name type="scientific">Streptomyces malaysiensis</name>
    <dbReference type="NCBI Taxonomy" id="92644"/>
    <lineage>
        <taxon>Bacteria</taxon>
        <taxon>Bacillati</taxon>
        <taxon>Actinomycetota</taxon>
        <taxon>Actinomycetes</taxon>
        <taxon>Kitasatosporales</taxon>
        <taxon>Streptomycetaceae</taxon>
        <taxon>Streptomyces</taxon>
        <taxon>Streptomyces violaceusniger group</taxon>
    </lineage>
</organism>
<dbReference type="GO" id="GO:0009231">
    <property type="term" value="P:riboflavin biosynthetic process"/>
    <property type="evidence" value="ECO:0007669"/>
    <property type="project" value="InterPro"/>
</dbReference>
<evidence type="ECO:0000259" key="1">
    <source>
        <dbReference type="Pfam" id="PF01872"/>
    </source>
</evidence>
<name>A0A2J7YT15_STRMQ</name>
<keyword evidence="3" id="KW-1185">Reference proteome</keyword>
<dbReference type="AlphaFoldDB" id="A0A2J7YT15"/>
<protein>
    <recommendedName>
        <fullName evidence="1">Bacterial bifunctional deaminase-reductase C-terminal domain-containing protein</fullName>
    </recommendedName>
</protein>
<dbReference type="InterPro" id="IPR024072">
    <property type="entry name" value="DHFR-like_dom_sf"/>
</dbReference>
<feature type="domain" description="Bacterial bifunctional deaminase-reductase C-terminal" evidence="1">
    <location>
        <begin position="7"/>
        <end position="80"/>
    </location>
</feature>
<sequence>MRLLSGDVPAAVAELKQTPGDDLHIMGSGALIQSLSPLGLIDEYLLCVHPLVLGAGRRLFADGFGPIAFGLANATPTATGVIIATYRPLEG</sequence>
<dbReference type="RefSeq" id="WP_079259919.1">
    <property type="nucleotide sequence ID" value="NZ_LJIW01000002.1"/>
</dbReference>
<dbReference type="Proteomes" id="UP000236520">
    <property type="component" value="Unassembled WGS sequence"/>
</dbReference>
<gene>
    <name evidence="2" type="ORF">SMF913_26640</name>
</gene>